<protein>
    <recommendedName>
        <fullName evidence="6">Transport permease protein</fullName>
    </recommendedName>
</protein>
<dbReference type="KEGG" id="ahg:AHOG_10640"/>
<evidence type="ECO:0000313" key="7">
    <source>
        <dbReference type="EMBL" id="ASO19771.1"/>
    </source>
</evidence>
<dbReference type="RefSeq" id="WP_211290571.1">
    <property type="nucleotide sequence ID" value="NZ_CP022521.1"/>
</dbReference>
<keyword evidence="5" id="KW-0046">Antibiotic resistance</keyword>
<comment type="similarity">
    <text evidence="6">Belongs to the ABC-2 integral membrane protein family.</text>
</comment>
<accession>A0A221W2E1</accession>
<dbReference type="InterPro" id="IPR047817">
    <property type="entry name" value="ABC2_TM_bact-type"/>
</dbReference>
<feature type="transmembrane region" description="Helical" evidence="6">
    <location>
        <begin position="121"/>
        <end position="140"/>
    </location>
</feature>
<name>A0A221W2E1_9PSEU</name>
<dbReference type="AlphaFoldDB" id="A0A221W2E1"/>
<keyword evidence="6" id="KW-0813">Transport</keyword>
<comment type="subcellular location">
    <subcellularLocation>
        <location evidence="6">Cell membrane</location>
        <topology evidence="6">Multi-pass membrane protein</topology>
    </subcellularLocation>
    <subcellularLocation>
        <location evidence="1">Membrane</location>
        <topology evidence="1">Multi-pass membrane protein</topology>
    </subcellularLocation>
</comment>
<dbReference type="PROSITE" id="PS51012">
    <property type="entry name" value="ABC_TM2"/>
    <property type="match status" value="1"/>
</dbReference>
<comment type="caution">
    <text evidence="6">Lacks conserved residue(s) required for the propagation of feature annotation.</text>
</comment>
<keyword evidence="8" id="KW-1185">Reference proteome</keyword>
<keyword evidence="2 6" id="KW-0812">Transmembrane</keyword>
<keyword evidence="3 6" id="KW-1133">Transmembrane helix</keyword>
<feature type="transmembrane region" description="Helical" evidence="6">
    <location>
        <begin position="146"/>
        <end position="173"/>
    </location>
</feature>
<feature type="transmembrane region" description="Helical" evidence="6">
    <location>
        <begin position="38"/>
        <end position="60"/>
    </location>
</feature>
<keyword evidence="4 6" id="KW-0472">Membrane</keyword>
<dbReference type="Pfam" id="PF01061">
    <property type="entry name" value="ABC2_membrane"/>
    <property type="match status" value="1"/>
</dbReference>
<dbReference type="Proteomes" id="UP000204221">
    <property type="component" value="Chromosome"/>
</dbReference>
<dbReference type="GO" id="GO:0046677">
    <property type="term" value="P:response to antibiotic"/>
    <property type="evidence" value="ECO:0007669"/>
    <property type="project" value="UniProtKB-KW"/>
</dbReference>
<dbReference type="InterPro" id="IPR051784">
    <property type="entry name" value="Nod_factor_ABC_transporter"/>
</dbReference>
<dbReference type="PANTHER" id="PTHR43229">
    <property type="entry name" value="NODULATION PROTEIN J"/>
    <property type="match status" value="1"/>
</dbReference>
<dbReference type="GO" id="GO:0140359">
    <property type="term" value="F:ABC-type transporter activity"/>
    <property type="evidence" value="ECO:0007669"/>
    <property type="project" value="InterPro"/>
</dbReference>
<sequence length="264" mass="28063">MNTATTPTSRSSLRWAVSDVMTMIGRRIRHVLRTPDDLIVSLILPITMMLLFVFVLGGAIDRSGGYVDYAVPGVLILSAGFSAAQTGTGLTADLVTGVIDRFRSLPIVGSAVLTGHVITSLLRNIVSTTLVILVALLIGFRPQADLLAWVGVFGVVALYVLMISWLSMIFGVVSKTVEGAGQFSFVILFLPYLSSAFVPTETMPAALRVIADHQPATPVIETVRALLSGTPVGSSAAWAVGWCVTLGTLAFVISSVLFVRRTAR</sequence>
<feature type="transmembrane region" description="Helical" evidence="6">
    <location>
        <begin position="236"/>
        <end position="259"/>
    </location>
</feature>
<dbReference type="InterPro" id="IPR000412">
    <property type="entry name" value="ABC_2_transport"/>
</dbReference>
<organism evidence="7 8">
    <name type="scientific">Actinoalloteichus hoggarensis</name>
    <dbReference type="NCBI Taxonomy" id="1470176"/>
    <lineage>
        <taxon>Bacteria</taxon>
        <taxon>Bacillati</taxon>
        <taxon>Actinomycetota</taxon>
        <taxon>Actinomycetes</taxon>
        <taxon>Pseudonocardiales</taxon>
        <taxon>Pseudonocardiaceae</taxon>
        <taxon>Actinoalloteichus</taxon>
    </lineage>
</organism>
<evidence type="ECO:0000256" key="2">
    <source>
        <dbReference type="ARBA" id="ARBA00022692"/>
    </source>
</evidence>
<evidence type="ECO:0000256" key="6">
    <source>
        <dbReference type="RuleBase" id="RU361157"/>
    </source>
</evidence>
<keyword evidence="6" id="KW-1003">Cell membrane</keyword>
<dbReference type="EMBL" id="CP022521">
    <property type="protein sequence ID" value="ASO19771.1"/>
    <property type="molecule type" value="Genomic_DNA"/>
</dbReference>
<evidence type="ECO:0000256" key="5">
    <source>
        <dbReference type="ARBA" id="ARBA00023251"/>
    </source>
</evidence>
<dbReference type="GO" id="GO:0043190">
    <property type="term" value="C:ATP-binding cassette (ABC) transporter complex"/>
    <property type="evidence" value="ECO:0007669"/>
    <property type="project" value="InterPro"/>
</dbReference>
<evidence type="ECO:0000256" key="4">
    <source>
        <dbReference type="ARBA" id="ARBA00023136"/>
    </source>
</evidence>
<dbReference type="InterPro" id="IPR013525">
    <property type="entry name" value="ABC2_TM"/>
</dbReference>
<gene>
    <name evidence="7" type="primary">drrB3</name>
    <name evidence="7" type="ORF">AHOG_10640</name>
</gene>
<proteinExistence type="inferred from homology"/>
<reference evidence="7 8" key="1">
    <citation type="submission" date="2017-07" db="EMBL/GenBank/DDBJ databases">
        <title>Complete genome sequence of Actinoalloteichus hoggarensis DSM 45943, type strain of Actinoalloteichus hoggarensis.</title>
        <authorList>
            <person name="Ruckert C."/>
            <person name="Nouioui I."/>
            <person name="Willmese J."/>
            <person name="van Wezel G."/>
            <person name="Klenk H.-P."/>
            <person name="Kalinowski J."/>
            <person name="Zotchev S.B."/>
        </authorList>
    </citation>
    <scope>NUCLEOTIDE SEQUENCE [LARGE SCALE GENOMIC DNA]</scope>
    <source>
        <strain evidence="7 8">DSM 45943</strain>
    </source>
</reference>
<evidence type="ECO:0000313" key="8">
    <source>
        <dbReference type="Proteomes" id="UP000204221"/>
    </source>
</evidence>
<evidence type="ECO:0000256" key="1">
    <source>
        <dbReference type="ARBA" id="ARBA00004141"/>
    </source>
</evidence>
<dbReference type="PANTHER" id="PTHR43229:SF2">
    <property type="entry name" value="NODULATION PROTEIN J"/>
    <property type="match status" value="1"/>
</dbReference>
<evidence type="ECO:0000256" key="3">
    <source>
        <dbReference type="ARBA" id="ARBA00022989"/>
    </source>
</evidence>
<dbReference type="PIRSF" id="PIRSF006648">
    <property type="entry name" value="DrrB"/>
    <property type="match status" value="1"/>
</dbReference>